<evidence type="ECO:0000313" key="3">
    <source>
        <dbReference type="Proteomes" id="UP001147782"/>
    </source>
</evidence>
<reference evidence="2" key="1">
    <citation type="submission" date="2022-11" db="EMBL/GenBank/DDBJ databases">
        <authorList>
            <person name="Petersen C."/>
        </authorList>
    </citation>
    <scope>NUCLEOTIDE SEQUENCE</scope>
    <source>
        <strain evidence="2">IBT 29864</strain>
    </source>
</reference>
<evidence type="ECO:0000256" key="1">
    <source>
        <dbReference type="SAM" id="MobiDB-lite"/>
    </source>
</evidence>
<evidence type="ECO:0000313" key="2">
    <source>
        <dbReference type="EMBL" id="KAJ5369842.1"/>
    </source>
</evidence>
<gene>
    <name evidence="2" type="ORF">N7496_005934</name>
</gene>
<comment type="caution">
    <text evidence="2">The sequence shown here is derived from an EMBL/GenBank/DDBJ whole genome shotgun (WGS) entry which is preliminary data.</text>
</comment>
<sequence>MLEGLKTAVERLNTPAFARLLALIPPSSQRPESTGSGDSHLKDGYDEDEHCNASDPESKNSELEVPEREEESNSDNEYQSDEKYDGDCSSQSRNDSEHMAWAHATEVLVPHAKGDSDFVLDALSGNIFENLTRSWGELVGNLNVPDIESRVQHISSNARGSTVHELEQTLVEAGYFVPRREAPSVWPPSIYSPDDDDECAGIVNESVLQDFLKW</sequence>
<reference evidence="2" key="2">
    <citation type="journal article" date="2023" name="IMA Fungus">
        <title>Comparative genomic study of the Penicillium genus elucidates a diverse pangenome and 15 lateral gene transfer events.</title>
        <authorList>
            <person name="Petersen C."/>
            <person name="Sorensen T."/>
            <person name="Nielsen M.R."/>
            <person name="Sondergaard T.E."/>
            <person name="Sorensen J.L."/>
            <person name="Fitzpatrick D.A."/>
            <person name="Frisvad J.C."/>
            <person name="Nielsen K.L."/>
        </authorList>
    </citation>
    <scope>NUCLEOTIDE SEQUENCE</scope>
    <source>
        <strain evidence="2">IBT 29864</strain>
    </source>
</reference>
<protein>
    <submittedName>
        <fullName evidence="2">Uncharacterized protein</fullName>
    </submittedName>
</protein>
<dbReference type="EMBL" id="JAPZBS010000005">
    <property type="protein sequence ID" value="KAJ5369842.1"/>
    <property type="molecule type" value="Genomic_DNA"/>
</dbReference>
<keyword evidence="3" id="KW-1185">Reference proteome</keyword>
<dbReference type="AlphaFoldDB" id="A0A9W9S191"/>
<dbReference type="Proteomes" id="UP001147782">
    <property type="component" value="Unassembled WGS sequence"/>
</dbReference>
<name>A0A9W9S191_9EURO</name>
<feature type="compositionally biased region" description="Polar residues" evidence="1">
    <location>
        <begin position="26"/>
        <end position="37"/>
    </location>
</feature>
<proteinExistence type="predicted"/>
<dbReference type="GeneID" id="81438042"/>
<feature type="compositionally biased region" description="Basic and acidic residues" evidence="1">
    <location>
        <begin position="39"/>
        <end position="66"/>
    </location>
</feature>
<feature type="region of interest" description="Disordered" evidence="1">
    <location>
        <begin position="23"/>
        <end position="97"/>
    </location>
</feature>
<accession>A0A9W9S191</accession>
<dbReference type="OrthoDB" id="443402at2759"/>
<organism evidence="2 3">
    <name type="scientific">Penicillium cataractarum</name>
    <dbReference type="NCBI Taxonomy" id="2100454"/>
    <lineage>
        <taxon>Eukaryota</taxon>
        <taxon>Fungi</taxon>
        <taxon>Dikarya</taxon>
        <taxon>Ascomycota</taxon>
        <taxon>Pezizomycotina</taxon>
        <taxon>Eurotiomycetes</taxon>
        <taxon>Eurotiomycetidae</taxon>
        <taxon>Eurotiales</taxon>
        <taxon>Aspergillaceae</taxon>
        <taxon>Penicillium</taxon>
    </lineage>
</organism>
<dbReference type="RefSeq" id="XP_056554276.1">
    <property type="nucleotide sequence ID" value="XM_056698863.1"/>
</dbReference>